<evidence type="ECO:0000313" key="4">
    <source>
        <dbReference type="Proteomes" id="UP000481852"/>
    </source>
</evidence>
<dbReference type="AlphaFoldDB" id="A0A6L5X7T6"/>
<keyword evidence="2" id="KW-0812">Transmembrane</keyword>
<gene>
    <name evidence="3" type="ORF">FYJ35_10565</name>
</gene>
<sequence length="304" mass="33856">MTDEEKKLERQQEKEEQREKRRQERQKIASLHGKKRLQYLWDYYKVWLVFLAIAIVAVNIAVTIVRGLMTKTLLQVSALSADYNATGDQMQEDFSSYIGGLKKHEELSFDLSIDLHPGEVTQAEQVADVKLQVQVSSGTLDVVLVPDYAFSYIQQRGMLMNLDDVLSPEEIETYGKAGDLAYASAPDLQALSEQDASEAGTLDPEGESTVRAVTALSSLQNQTEPGTEAAEAEAKTVTETAAEIHSSPFEGEQIYGVRVDDSGILSDYAWYPTDQKVYFGIVSNTRHEDMALTYLHYLKGAGNK</sequence>
<name>A0A6L5X7T6_9FIRM</name>
<evidence type="ECO:0000256" key="1">
    <source>
        <dbReference type="SAM" id="MobiDB-lite"/>
    </source>
</evidence>
<accession>A0A6L5X7T6</accession>
<comment type="caution">
    <text evidence="3">The sequence shown here is derived from an EMBL/GenBank/DDBJ whole genome shotgun (WGS) entry which is preliminary data.</text>
</comment>
<reference evidence="3 4" key="1">
    <citation type="submission" date="2019-08" db="EMBL/GenBank/DDBJ databases">
        <title>In-depth cultivation of the pig gut microbiome towards novel bacterial diversity and tailored functional studies.</title>
        <authorList>
            <person name="Wylensek D."/>
            <person name="Hitch T.C.A."/>
            <person name="Clavel T."/>
        </authorList>
    </citation>
    <scope>NUCLEOTIDE SEQUENCE [LARGE SCALE GENOMIC DNA]</scope>
    <source>
        <strain evidence="3 4">Oil+RF-744-WCA-WT-11</strain>
    </source>
</reference>
<dbReference type="EMBL" id="VULZ01000012">
    <property type="protein sequence ID" value="MSS15473.1"/>
    <property type="molecule type" value="Genomic_DNA"/>
</dbReference>
<feature type="transmembrane region" description="Helical" evidence="2">
    <location>
        <begin position="46"/>
        <end position="65"/>
    </location>
</feature>
<protein>
    <submittedName>
        <fullName evidence="3">Uncharacterized protein</fullName>
    </submittedName>
</protein>
<feature type="region of interest" description="Disordered" evidence="1">
    <location>
        <begin position="1"/>
        <end position="23"/>
    </location>
</feature>
<keyword evidence="2" id="KW-0472">Membrane</keyword>
<dbReference type="Proteomes" id="UP000481852">
    <property type="component" value="Unassembled WGS sequence"/>
</dbReference>
<dbReference type="RefSeq" id="WP_154526365.1">
    <property type="nucleotide sequence ID" value="NZ_VULZ01000012.1"/>
</dbReference>
<evidence type="ECO:0000256" key="2">
    <source>
        <dbReference type="SAM" id="Phobius"/>
    </source>
</evidence>
<organism evidence="3 4">
    <name type="scientific">Porcincola intestinalis</name>
    <dbReference type="NCBI Taxonomy" id="2606632"/>
    <lineage>
        <taxon>Bacteria</taxon>
        <taxon>Bacillati</taxon>
        <taxon>Bacillota</taxon>
        <taxon>Clostridia</taxon>
        <taxon>Lachnospirales</taxon>
        <taxon>Lachnospiraceae</taxon>
        <taxon>Porcincola</taxon>
    </lineage>
</organism>
<evidence type="ECO:0000313" key="3">
    <source>
        <dbReference type="EMBL" id="MSS15473.1"/>
    </source>
</evidence>
<keyword evidence="4" id="KW-1185">Reference proteome</keyword>
<keyword evidence="2" id="KW-1133">Transmembrane helix</keyword>
<proteinExistence type="predicted"/>